<dbReference type="EMBL" id="KE356561">
    <property type="protein sequence ID" value="ERG96065.1"/>
    <property type="molecule type" value="Genomic_DNA"/>
</dbReference>
<accession>U1NG30</accession>
<evidence type="ECO:0000313" key="3">
    <source>
        <dbReference type="EMBL" id="ERG96065.1"/>
    </source>
</evidence>
<dbReference type="InterPro" id="IPR025510">
    <property type="entry name" value="DUF4397"/>
</dbReference>
<name>U1NG30_9EURY</name>
<feature type="compositionally biased region" description="Acidic residues" evidence="1">
    <location>
        <begin position="43"/>
        <end position="73"/>
    </location>
</feature>
<dbReference type="Proteomes" id="UP000030710">
    <property type="component" value="Unassembled WGS sequence"/>
</dbReference>
<dbReference type="PROSITE" id="PS51318">
    <property type="entry name" value="TAT"/>
    <property type="match status" value="1"/>
</dbReference>
<gene>
    <name evidence="3" type="ORF">J07HQW2_02532</name>
</gene>
<evidence type="ECO:0000256" key="1">
    <source>
        <dbReference type="SAM" id="MobiDB-lite"/>
    </source>
</evidence>
<reference evidence="3 4" key="1">
    <citation type="journal article" date="2013" name="PLoS ONE">
        <title>Assembly-driven community genomics of a hypersaline microbial ecosystem.</title>
        <authorList>
            <person name="Podell S."/>
            <person name="Ugalde J.A."/>
            <person name="Narasingarao P."/>
            <person name="Banfield J.F."/>
            <person name="Heidelberg K.B."/>
            <person name="Allen E.E."/>
        </authorList>
    </citation>
    <scope>NUCLEOTIDE SEQUENCE [LARGE SCALE GENOMIC DNA]</scope>
    <source>
        <strain evidence="4">J07HQW2</strain>
    </source>
</reference>
<dbReference type="InterPro" id="IPR006311">
    <property type="entry name" value="TAT_signal"/>
</dbReference>
<proteinExistence type="predicted"/>
<evidence type="ECO:0000313" key="4">
    <source>
        <dbReference type="Proteomes" id="UP000030710"/>
    </source>
</evidence>
<evidence type="ECO:0000259" key="2">
    <source>
        <dbReference type="Pfam" id="PF14344"/>
    </source>
</evidence>
<feature type="region of interest" description="Disordered" evidence="1">
    <location>
        <begin position="22"/>
        <end position="74"/>
    </location>
</feature>
<protein>
    <recommendedName>
        <fullName evidence="2">DUF4397 domain-containing protein</fullName>
    </recommendedName>
</protein>
<dbReference type="eggNOG" id="arCOG06227">
    <property type="taxonomic scope" value="Archaea"/>
</dbReference>
<sequence>MNSDDSDMTRRRILLGLGTGAAVGLAGCSGNGGGGDTATATEEPTDTSTEEPTETPTEEPTETSTEEPTEEPAENANVRVAHMSPDAPNVDVYVDGSVALEDVAFNVVSDYLEVPAGERELEITAAGDPDSSVFSGAVTLEAETNYTIAAIGEVGDMAEKSFEPLILEDNNASPGSDTARVRAVHVSPDAPAVDITVASSGDALFDGVSYSESGSAEVPAGDYTLEVRGDTESNDGDIVGEFDVSLAGGQVYTAFAAGYLESGGMGAPEFDLIVSQDTSGMN</sequence>
<dbReference type="AlphaFoldDB" id="U1NG30"/>
<feature type="domain" description="DUF4397" evidence="2">
    <location>
        <begin position="76"/>
        <end position="196"/>
    </location>
</feature>
<organism evidence="3 4">
    <name type="scientific">Haloquadratum walsbyi J07HQW2</name>
    <dbReference type="NCBI Taxonomy" id="1238425"/>
    <lineage>
        <taxon>Archaea</taxon>
        <taxon>Methanobacteriati</taxon>
        <taxon>Methanobacteriota</taxon>
        <taxon>Stenosarchaea group</taxon>
        <taxon>Halobacteria</taxon>
        <taxon>Halobacteriales</taxon>
        <taxon>Haloferacaceae</taxon>
        <taxon>Haloquadratum</taxon>
    </lineage>
</organism>
<feature type="compositionally biased region" description="Gly residues" evidence="1">
    <location>
        <begin position="22"/>
        <end position="36"/>
    </location>
</feature>
<dbReference type="Pfam" id="PF14344">
    <property type="entry name" value="DUF4397"/>
    <property type="match status" value="1"/>
</dbReference>
<dbReference type="HOGENOM" id="CLU_069060_0_1_2"/>